<dbReference type="SMART" id="SM00633">
    <property type="entry name" value="Glyco_10"/>
    <property type="match status" value="1"/>
</dbReference>
<comment type="similarity">
    <text evidence="5">Belongs to the glycosyl hydrolase 10 (cellulase F) family.</text>
</comment>
<keyword evidence="3 5" id="KW-0326">Glycosidase</keyword>
<keyword evidence="4 5" id="KW-0624">Polysaccharide degradation</keyword>
<reference evidence="6" key="1">
    <citation type="submission" date="2012-05" db="EMBL/GenBank/DDBJ databases">
        <authorList>
            <person name="Studholme D.J."/>
            <person name="Wasukira A."/>
            <person name="Grant M."/>
        </authorList>
    </citation>
    <scope>NUCLEOTIDE SEQUENCE [LARGE SCALE GENOMIC DNA]</scope>
    <source>
        <strain evidence="6">NCPPB 890</strain>
    </source>
</reference>
<evidence type="ECO:0000256" key="3">
    <source>
        <dbReference type="ARBA" id="ARBA00023295"/>
    </source>
</evidence>
<comment type="catalytic activity">
    <reaction evidence="5">
        <text>Endohydrolysis of (1-&gt;4)-beta-D-xylosidic linkages in xylans.</text>
        <dbReference type="EC" id="3.2.1.8"/>
    </reaction>
</comment>
<protein>
    <recommendedName>
        <fullName evidence="5">Beta-xylanase</fullName>
        <ecNumber evidence="5">3.2.1.8</ecNumber>
    </recommendedName>
</protein>
<dbReference type="PROSITE" id="PS00591">
    <property type="entry name" value="GH10_1"/>
    <property type="match status" value="1"/>
</dbReference>
<dbReference type="PANTHER" id="PTHR31490:SF90">
    <property type="entry name" value="ENDO-1,4-BETA-XYLANASE A"/>
    <property type="match status" value="1"/>
</dbReference>
<comment type="caution">
    <text evidence="6">The sequence shown here is derived from an EMBL/GenBank/DDBJ whole genome shotgun (WGS) entry which is preliminary data.</text>
</comment>
<dbReference type="EC" id="3.2.1.8" evidence="5"/>
<dbReference type="GO" id="GO:0031176">
    <property type="term" value="F:endo-1,4-beta-xylanase activity"/>
    <property type="evidence" value="ECO:0007669"/>
    <property type="project" value="UniProtKB-EC"/>
</dbReference>
<sequence>MCTVPFLIEPVAMSARRRLSFSLLAGVVGNIAIATAAPSSVATSPCPAQTLRQVYADAFLIGTAVNTEIVSGHDAVSAALVACHFNALTPENVVKAEVVAPRRGVNDFAAADAFVDFARAQHMFVVGHTLVWHNQTPDWFFTTAGGRPNTPVQQIERMRAHIEAVAGRYTGKVQAWDVVNEIIDEDGSYRSTNWVQRVGNGDTVVRNAFTFAQRYAPDAQLYYNDFNAWRPAKRDGIVRMVKMLQQAGVRIDGVGMQGHWGLDYPSLRDIEDAIDAYAALGVKVMITELDIDVLPLTKEGQVIGTGMAHKQFQLPEFKRFLDPYRDGLPATVQAQLRDRYAELFVLFWRKRDKLARVSAWGVSDGMSWKNDYPVPGRINYPLLFDRERQPKPALDAVLAVPAEAGAR</sequence>
<name>A0A836ZV90_XANVA</name>
<keyword evidence="6" id="KW-0858">Xylan degradation</keyword>
<evidence type="ECO:0000256" key="4">
    <source>
        <dbReference type="ARBA" id="ARBA00023326"/>
    </source>
</evidence>
<proteinExistence type="inferred from homology"/>
<gene>
    <name evidence="6" type="ORF">A11K_0109185</name>
</gene>
<evidence type="ECO:0000256" key="5">
    <source>
        <dbReference type="RuleBase" id="RU361174"/>
    </source>
</evidence>
<dbReference type="AlphaFoldDB" id="A0A836ZV90"/>
<dbReference type="EMBL" id="AKBN01000478">
    <property type="protein sequence ID" value="KFA02513.1"/>
    <property type="molecule type" value="Genomic_DNA"/>
</dbReference>
<dbReference type="PANTHER" id="PTHR31490">
    <property type="entry name" value="GLYCOSYL HYDROLASE"/>
    <property type="match status" value="1"/>
</dbReference>
<dbReference type="GO" id="GO:0045493">
    <property type="term" value="P:xylan catabolic process"/>
    <property type="evidence" value="ECO:0007669"/>
    <property type="project" value="UniProtKB-KW"/>
</dbReference>
<dbReference type="Pfam" id="PF00331">
    <property type="entry name" value="Glyco_hydro_10"/>
    <property type="match status" value="1"/>
</dbReference>
<dbReference type="PROSITE" id="PS51760">
    <property type="entry name" value="GH10_2"/>
    <property type="match status" value="1"/>
</dbReference>
<keyword evidence="1 5" id="KW-0378">Hydrolase</keyword>
<accession>A0A836ZV90</accession>
<dbReference type="InterPro" id="IPR017853">
    <property type="entry name" value="GH"/>
</dbReference>
<dbReference type="SUPFAM" id="SSF51445">
    <property type="entry name" value="(Trans)glycosidases"/>
    <property type="match status" value="1"/>
</dbReference>
<dbReference type="PRINTS" id="PR00134">
    <property type="entry name" value="GLHYDRLASE10"/>
</dbReference>
<evidence type="ECO:0000256" key="2">
    <source>
        <dbReference type="ARBA" id="ARBA00023277"/>
    </source>
</evidence>
<evidence type="ECO:0000313" key="6">
    <source>
        <dbReference type="EMBL" id="KFA02513.1"/>
    </source>
</evidence>
<dbReference type="Gene3D" id="3.20.20.80">
    <property type="entry name" value="Glycosidases"/>
    <property type="match status" value="1"/>
</dbReference>
<dbReference type="InterPro" id="IPR031158">
    <property type="entry name" value="GH10_AS"/>
</dbReference>
<dbReference type="InterPro" id="IPR001000">
    <property type="entry name" value="GH10_dom"/>
</dbReference>
<keyword evidence="2 5" id="KW-0119">Carbohydrate metabolism</keyword>
<organism evidence="6">
    <name type="scientific">Xanthomonas vasicola pv. vasculorum NCPPB 890</name>
    <dbReference type="NCBI Taxonomy" id="1184265"/>
    <lineage>
        <taxon>Bacteria</taxon>
        <taxon>Pseudomonadati</taxon>
        <taxon>Pseudomonadota</taxon>
        <taxon>Gammaproteobacteria</taxon>
        <taxon>Lysobacterales</taxon>
        <taxon>Lysobacteraceae</taxon>
        <taxon>Xanthomonas</taxon>
    </lineage>
</organism>
<evidence type="ECO:0000256" key="1">
    <source>
        <dbReference type="ARBA" id="ARBA00022801"/>
    </source>
</evidence>
<dbReference type="InterPro" id="IPR044846">
    <property type="entry name" value="GH10"/>
</dbReference>